<dbReference type="Proteomes" id="UP001597076">
    <property type="component" value="Unassembled WGS sequence"/>
</dbReference>
<dbReference type="AlphaFoldDB" id="A0ABD6BK95"/>
<comment type="caution">
    <text evidence="1">The sequence shown here is derived from an EMBL/GenBank/DDBJ whole genome shotgun (WGS) entry which is preliminary data.</text>
</comment>
<organism evidence="1 2">
    <name type="scientific">Haloarchaeobius amylolyticus</name>
    <dbReference type="NCBI Taxonomy" id="1198296"/>
    <lineage>
        <taxon>Archaea</taxon>
        <taxon>Methanobacteriati</taxon>
        <taxon>Methanobacteriota</taxon>
        <taxon>Stenosarchaea group</taxon>
        <taxon>Halobacteria</taxon>
        <taxon>Halobacteriales</taxon>
        <taxon>Halorubellaceae</taxon>
        <taxon>Haloarchaeobius</taxon>
    </lineage>
</organism>
<dbReference type="RefSeq" id="WP_390289026.1">
    <property type="nucleotide sequence ID" value="NZ_JBHUDI010000009.1"/>
</dbReference>
<evidence type="ECO:0008006" key="3">
    <source>
        <dbReference type="Google" id="ProtNLM"/>
    </source>
</evidence>
<name>A0ABD6BK95_9EURY</name>
<protein>
    <recommendedName>
        <fullName evidence="3">Small CPxCG-related zinc finger protein</fullName>
    </recommendedName>
</protein>
<keyword evidence="2" id="KW-1185">Reference proteome</keyword>
<gene>
    <name evidence="1" type="ORF">ACFR99_15520</name>
</gene>
<dbReference type="EMBL" id="JBHUDI010000009">
    <property type="protein sequence ID" value="MFD1564947.1"/>
    <property type="molecule type" value="Genomic_DNA"/>
</dbReference>
<evidence type="ECO:0000313" key="1">
    <source>
        <dbReference type="EMBL" id="MFD1564947.1"/>
    </source>
</evidence>
<proteinExistence type="predicted"/>
<evidence type="ECO:0000313" key="2">
    <source>
        <dbReference type="Proteomes" id="UP001597076"/>
    </source>
</evidence>
<sequence>MRGQKNDPKRQSTMRKALAAVLCRRDDHTVIEECRRCGTTLESEVTCPSCGSSDIVEYRIR</sequence>
<accession>A0ABD6BK95</accession>
<reference evidence="1 2" key="1">
    <citation type="journal article" date="2019" name="Int. J. Syst. Evol. Microbiol.">
        <title>The Global Catalogue of Microorganisms (GCM) 10K type strain sequencing project: providing services to taxonomists for standard genome sequencing and annotation.</title>
        <authorList>
            <consortium name="The Broad Institute Genomics Platform"/>
            <consortium name="The Broad Institute Genome Sequencing Center for Infectious Disease"/>
            <person name="Wu L."/>
            <person name="Ma J."/>
        </authorList>
    </citation>
    <scope>NUCLEOTIDE SEQUENCE [LARGE SCALE GENOMIC DNA]</scope>
    <source>
        <strain evidence="1 2">CGMCC 1.12230</strain>
    </source>
</reference>